<sequence>MAFNVTIVIFFHLKGVPSGTAKDEINFTEPNIIWSAVAAPPGSRKTAALKCLLAALKRVKDTVCNEQAEKSFSGLSTQV</sequence>
<comment type="caution">
    <text evidence="2">The sequence shown here is derived from an EMBL/GenBank/DDBJ whole genome shotgun (WGS) entry which is preliminary data.</text>
</comment>
<protein>
    <submittedName>
        <fullName evidence="2">Uncharacterized protein</fullName>
    </submittedName>
</protein>
<accession>A0A7J7JXK6</accession>
<dbReference type="EMBL" id="VXIV02001682">
    <property type="protein sequence ID" value="KAF6030625.1"/>
    <property type="molecule type" value="Genomic_DNA"/>
</dbReference>
<keyword evidence="3" id="KW-1185">Reference proteome</keyword>
<gene>
    <name evidence="2" type="ORF">EB796_011032</name>
</gene>
<proteinExistence type="predicted"/>
<reference evidence="2" key="1">
    <citation type="submission" date="2020-06" db="EMBL/GenBank/DDBJ databases">
        <title>Draft genome of Bugula neritina, a colonial animal packing powerful symbionts and potential medicines.</title>
        <authorList>
            <person name="Rayko M."/>
        </authorList>
    </citation>
    <scope>NUCLEOTIDE SEQUENCE [LARGE SCALE GENOMIC DNA]</scope>
    <source>
        <strain evidence="2">Kwan_BN1</strain>
    </source>
</reference>
<feature type="chain" id="PRO_5029806248" evidence="1">
    <location>
        <begin position="22"/>
        <end position="79"/>
    </location>
</feature>
<evidence type="ECO:0000313" key="2">
    <source>
        <dbReference type="EMBL" id="KAF6030625.1"/>
    </source>
</evidence>
<name>A0A7J7JXK6_BUGNE</name>
<dbReference type="Proteomes" id="UP000593567">
    <property type="component" value="Unassembled WGS sequence"/>
</dbReference>
<feature type="signal peptide" evidence="1">
    <location>
        <begin position="1"/>
        <end position="21"/>
    </location>
</feature>
<evidence type="ECO:0000313" key="3">
    <source>
        <dbReference type="Proteomes" id="UP000593567"/>
    </source>
</evidence>
<dbReference type="AlphaFoldDB" id="A0A7J7JXK6"/>
<keyword evidence="1" id="KW-0732">Signal</keyword>
<organism evidence="2 3">
    <name type="scientific">Bugula neritina</name>
    <name type="common">Brown bryozoan</name>
    <name type="synonym">Sertularia neritina</name>
    <dbReference type="NCBI Taxonomy" id="10212"/>
    <lineage>
        <taxon>Eukaryota</taxon>
        <taxon>Metazoa</taxon>
        <taxon>Spiralia</taxon>
        <taxon>Lophotrochozoa</taxon>
        <taxon>Bryozoa</taxon>
        <taxon>Gymnolaemata</taxon>
        <taxon>Cheilostomatida</taxon>
        <taxon>Flustrina</taxon>
        <taxon>Buguloidea</taxon>
        <taxon>Bugulidae</taxon>
        <taxon>Bugula</taxon>
    </lineage>
</organism>
<evidence type="ECO:0000256" key="1">
    <source>
        <dbReference type="SAM" id="SignalP"/>
    </source>
</evidence>